<dbReference type="Proteomes" id="UP000481153">
    <property type="component" value="Unassembled WGS sequence"/>
</dbReference>
<dbReference type="EMBL" id="VJMJ01000364">
    <property type="protein sequence ID" value="KAF0721806.1"/>
    <property type="molecule type" value="Genomic_DNA"/>
</dbReference>
<proteinExistence type="predicted"/>
<gene>
    <name evidence="1" type="ORF">Ae201684_018912</name>
</gene>
<protein>
    <submittedName>
        <fullName evidence="1">Uncharacterized protein</fullName>
    </submittedName>
</protein>
<comment type="caution">
    <text evidence="1">The sequence shown here is derived from an EMBL/GenBank/DDBJ whole genome shotgun (WGS) entry which is preliminary data.</text>
</comment>
<evidence type="ECO:0000313" key="1">
    <source>
        <dbReference type="EMBL" id="KAF0721806.1"/>
    </source>
</evidence>
<dbReference type="AlphaFoldDB" id="A0A6G0W6Q2"/>
<evidence type="ECO:0000313" key="2">
    <source>
        <dbReference type="Proteomes" id="UP000481153"/>
    </source>
</evidence>
<keyword evidence="2" id="KW-1185">Reference proteome</keyword>
<reference evidence="1 2" key="1">
    <citation type="submission" date="2019-07" db="EMBL/GenBank/DDBJ databases">
        <title>Genomics analysis of Aphanomyces spp. identifies a new class of oomycete effector associated with host adaptation.</title>
        <authorList>
            <person name="Gaulin E."/>
        </authorList>
    </citation>
    <scope>NUCLEOTIDE SEQUENCE [LARGE SCALE GENOMIC DNA]</scope>
    <source>
        <strain evidence="1 2">ATCC 201684</strain>
    </source>
</reference>
<accession>A0A6G0W6Q2</accession>
<organism evidence="1 2">
    <name type="scientific">Aphanomyces euteiches</name>
    <dbReference type="NCBI Taxonomy" id="100861"/>
    <lineage>
        <taxon>Eukaryota</taxon>
        <taxon>Sar</taxon>
        <taxon>Stramenopiles</taxon>
        <taxon>Oomycota</taxon>
        <taxon>Saprolegniomycetes</taxon>
        <taxon>Saprolegniales</taxon>
        <taxon>Verrucalvaceae</taxon>
        <taxon>Aphanomyces</taxon>
    </lineage>
</organism>
<name>A0A6G0W6Q2_9STRA</name>
<sequence>MGAICQGCDGDTRWLKKAIGFKEDKIQGVQGVQEQEPAGANSERSNLRPFVSVGTQGLTRLSARGLIRLAFEKKASKAFKEEKREDLFSSRLCFCGVANASLEVPKKAGCGV</sequence>